<evidence type="ECO:0000256" key="3">
    <source>
        <dbReference type="ARBA" id="ARBA00022676"/>
    </source>
</evidence>
<keyword evidence="8" id="KW-1185">Reference proteome</keyword>
<dbReference type="RefSeq" id="WP_268618008.1">
    <property type="nucleotide sequence ID" value="NZ_JAMDMX010000128.1"/>
</dbReference>
<gene>
    <name evidence="7" type="ORF">M5X19_30665</name>
</gene>
<protein>
    <submittedName>
        <fullName evidence="7">UDP-N-acetylglucosamine 2-epimerase</fullName>
    </submittedName>
</protein>
<dbReference type="PANTHER" id="PTHR43025:SF3">
    <property type="entry name" value="MONOGALACTOSYLDIACYLGLYCEROL SYNTHASE 1, CHLOROPLASTIC"/>
    <property type="match status" value="1"/>
</dbReference>
<dbReference type="SUPFAM" id="SSF53756">
    <property type="entry name" value="UDP-Glycosyltransferase/glycogen phosphorylase"/>
    <property type="match status" value="1"/>
</dbReference>
<keyword evidence="4" id="KW-0808">Transferase</keyword>
<name>A0ABT4GLW1_9BACL</name>
<dbReference type="Pfam" id="PF04101">
    <property type="entry name" value="Glyco_tran_28_C"/>
    <property type="match status" value="1"/>
</dbReference>
<comment type="subcellular location">
    <subcellularLocation>
        <location evidence="1">Membrane</location>
    </subcellularLocation>
</comment>
<dbReference type="Gene3D" id="3.40.50.2000">
    <property type="entry name" value="Glycogen Phosphorylase B"/>
    <property type="match status" value="1"/>
</dbReference>
<comment type="similarity">
    <text evidence="2">Belongs to the glycosyltransferase 28 family.</text>
</comment>
<dbReference type="InterPro" id="IPR009695">
    <property type="entry name" value="Diacylglyc_glucosyltr_N"/>
</dbReference>
<keyword evidence="3" id="KW-0328">Glycosyltransferase</keyword>
<dbReference type="Pfam" id="PF06925">
    <property type="entry name" value="MGDG_synth"/>
    <property type="match status" value="1"/>
</dbReference>
<proteinExistence type="inferred from homology"/>
<reference evidence="7 8" key="1">
    <citation type="submission" date="2022-05" db="EMBL/GenBank/DDBJ databases">
        <title>Genome Sequencing of Bee-Associated Microbes.</title>
        <authorList>
            <person name="Dunlap C."/>
        </authorList>
    </citation>
    <scope>NUCLEOTIDE SEQUENCE [LARGE SCALE GENOMIC DNA]</scope>
    <source>
        <strain evidence="7 8">NRRL B-14421</strain>
    </source>
</reference>
<evidence type="ECO:0000256" key="2">
    <source>
        <dbReference type="ARBA" id="ARBA00006962"/>
    </source>
</evidence>
<evidence type="ECO:0000259" key="5">
    <source>
        <dbReference type="Pfam" id="PF04101"/>
    </source>
</evidence>
<organism evidence="7 8">
    <name type="scientific">Paenibacillus alginolyticus</name>
    <dbReference type="NCBI Taxonomy" id="59839"/>
    <lineage>
        <taxon>Bacteria</taxon>
        <taxon>Bacillati</taxon>
        <taxon>Bacillota</taxon>
        <taxon>Bacilli</taxon>
        <taxon>Bacillales</taxon>
        <taxon>Paenibacillaceae</taxon>
        <taxon>Paenibacillus</taxon>
    </lineage>
</organism>
<evidence type="ECO:0000256" key="1">
    <source>
        <dbReference type="ARBA" id="ARBA00004370"/>
    </source>
</evidence>
<feature type="domain" description="Glycosyl transferase family 28 C-terminal" evidence="5">
    <location>
        <begin position="223"/>
        <end position="350"/>
    </location>
</feature>
<evidence type="ECO:0000313" key="8">
    <source>
        <dbReference type="Proteomes" id="UP001527099"/>
    </source>
</evidence>
<dbReference type="EMBL" id="JAMDMX010000128">
    <property type="protein sequence ID" value="MCY9697192.1"/>
    <property type="molecule type" value="Genomic_DNA"/>
</dbReference>
<feature type="domain" description="Diacylglycerol glucosyltransferase N-terminal" evidence="6">
    <location>
        <begin position="21"/>
        <end position="181"/>
    </location>
</feature>
<dbReference type="InterPro" id="IPR050519">
    <property type="entry name" value="Glycosyltransf_28_UgtP"/>
</dbReference>
<sequence>MTYHSRILILTAGYGEGHLLASIALKEHFLKLGVEFVQVIDLMQEAHPVINKISCNVYKGSFGAARYGFNYYGWSYYLTQDAKSHNPLLTVLNRLGYRHLKNIVSNYHPDVIINTFPYGAAPAVGRAFGIPTYTIITDYVIHARWLHPHIHKYYVATNELKRDMLNVGIHESHIEVTGIPVREAFETNQRIHKNRKMVLLFASSHPNGELTEELIKKLQFIDGYHLTVVCGRNKKLEQILNNRFDNFPNVTIYGFVEQITELMSQASCIISKAGGLTLAESLTLQIPVFIYRPFPGQEKDNAIYFSRKGAAAISHDINHLLEQIERFLTNSSYAKRLKSQMAALNQTKAADTIVKDILKNLYDRKSATYS</sequence>
<dbReference type="PANTHER" id="PTHR43025">
    <property type="entry name" value="MONOGALACTOSYLDIACYLGLYCEROL SYNTHASE"/>
    <property type="match status" value="1"/>
</dbReference>
<comment type="caution">
    <text evidence="7">The sequence shown here is derived from an EMBL/GenBank/DDBJ whole genome shotgun (WGS) entry which is preliminary data.</text>
</comment>
<evidence type="ECO:0000259" key="6">
    <source>
        <dbReference type="Pfam" id="PF06925"/>
    </source>
</evidence>
<dbReference type="Proteomes" id="UP001527099">
    <property type="component" value="Unassembled WGS sequence"/>
</dbReference>
<evidence type="ECO:0000256" key="4">
    <source>
        <dbReference type="ARBA" id="ARBA00022679"/>
    </source>
</evidence>
<evidence type="ECO:0000313" key="7">
    <source>
        <dbReference type="EMBL" id="MCY9697192.1"/>
    </source>
</evidence>
<dbReference type="InterPro" id="IPR007235">
    <property type="entry name" value="Glyco_trans_28_C"/>
</dbReference>
<accession>A0ABT4GLW1</accession>